<keyword evidence="5" id="KW-1185">Reference proteome</keyword>
<evidence type="ECO:0000256" key="2">
    <source>
        <dbReference type="ARBA" id="ARBA00023054"/>
    </source>
</evidence>
<proteinExistence type="inferred from homology"/>
<dbReference type="Proteomes" id="UP000001357">
    <property type="component" value="Unassembled WGS sequence"/>
</dbReference>
<sequence length="180" mass="20371">METEQQLQAVKALSARLSQDAHSAEAMVKQALELKHLLEKNLELMGTSQAASEEQEGWLTDMAKENYELHAMVDELLSALHVLMQKHRQQVSALRTRNQETVEDAQRQIEAERQRSRRLELEVVQLTSKIEEMEKVMCAAVAVDERDDLDLIADVVAVAQENQQLRDLLRVSNVALGDAD</sequence>
<dbReference type="PANTHER" id="PTHR12186">
    <property type="entry name" value="SIKE FAMILY MEMBER"/>
    <property type="match status" value="1"/>
</dbReference>
<protein>
    <submittedName>
        <fullName evidence="4">Uncharacterized protein</fullName>
    </submittedName>
</protein>
<accession>A9UY09</accession>
<keyword evidence="2 3" id="KW-0175">Coiled coil</keyword>
<evidence type="ECO:0000256" key="3">
    <source>
        <dbReference type="SAM" id="Coils"/>
    </source>
</evidence>
<dbReference type="InterPro" id="IPR008555">
    <property type="entry name" value="SIKE"/>
</dbReference>
<dbReference type="Pfam" id="PF05769">
    <property type="entry name" value="SIKE"/>
    <property type="match status" value="1"/>
</dbReference>
<name>A9UY09_MONBE</name>
<evidence type="ECO:0000313" key="5">
    <source>
        <dbReference type="Proteomes" id="UP000001357"/>
    </source>
</evidence>
<dbReference type="InParanoid" id="A9UY09"/>
<dbReference type="AlphaFoldDB" id="A9UY09"/>
<dbReference type="RefSeq" id="XP_001745199.1">
    <property type="nucleotide sequence ID" value="XM_001745147.1"/>
</dbReference>
<dbReference type="FunCoup" id="A9UY09">
    <property type="interactions" value="876"/>
</dbReference>
<dbReference type="EMBL" id="CH991549">
    <property type="protein sequence ID" value="EDQ89777.1"/>
    <property type="molecule type" value="Genomic_DNA"/>
</dbReference>
<dbReference type="PANTHER" id="PTHR12186:SF2">
    <property type="entry name" value="FGFR1 ONCOGENE PARTNER 2 HOMOLOG"/>
    <property type="match status" value="1"/>
</dbReference>
<organism evidence="4 5">
    <name type="scientific">Monosiga brevicollis</name>
    <name type="common">Choanoflagellate</name>
    <dbReference type="NCBI Taxonomy" id="81824"/>
    <lineage>
        <taxon>Eukaryota</taxon>
        <taxon>Choanoflagellata</taxon>
        <taxon>Craspedida</taxon>
        <taxon>Salpingoecidae</taxon>
        <taxon>Monosiga</taxon>
    </lineage>
</organism>
<gene>
    <name evidence="4" type="ORF">MONBRDRAFT_7689</name>
</gene>
<feature type="coiled-coil region" evidence="3">
    <location>
        <begin position="84"/>
        <end position="136"/>
    </location>
</feature>
<comment type="similarity">
    <text evidence="1">Belongs to the SIKE family.</text>
</comment>
<dbReference type="KEGG" id="mbr:MONBRDRAFT_7689"/>
<dbReference type="GeneID" id="5890478"/>
<evidence type="ECO:0000256" key="1">
    <source>
        <dbReference type="ARBA" id="ARBA00005537"/>
    </source>
</evidence>
<evidence type="ECO:0000313" key="4">
    <source>
        <dbReference type="EMBL" id="EDQ89777.1"/>
    </source>
</evidence>
<reference evidence="4 5" key="1">
    <citation type="journal article" date="2008" name="Nature">
        <title>The genome of the choanoflagellate Monosiga brevicollis and the origin of metazoans.</title>
        <authorList>
            <consortium name="JGI Sequencing"/>
            <person name="King N."/>
            <person name="Westbrook M.J."/>
            <person name="Young S.L."/>
            <person name="Kuo A."/>
            <person name="Abedin M."/>
            <person name="Chapman J."/>
            <person name="Fairclough S."/>
            <person name="Hellsten U."/>
            <person name="Isogai Y."/>
            <person name="Letunic I."/>
            <person name="Marr M."/>
            <person name="Pincus D."/>
            <person name="Putnam N."/>
            <person name="Rokas A."/>
            <person name="Wright K.J."/>
            <person name="Zuzow R."/>
            <person name="Dirks W."/>
            <person name="Good M."/>
            <person name="Goodstein D."/>
            <person name="Lemons D."/>
            <person name="Li W."/>
            <person name="Lyons J.B."/>
            <person name="Morris A."/>
            <person name="Nichols S."/>
            <person name="Richter D.J."/>
            <person name="Salamov A."/>
            <person name="Bork P."/>
            <person name="Lim W.A."/>
            <person name="Manning G."/>
            <person name="Miller W.T."/>
            <person name="McGinnis W."/>
            <person name="Shapiro H."/>
            <person name="Tjian R."/>
            <person name="Grigoriev I.V."/>
            <person name="Rokhsar D."/>
        </authorList>
    </citation>
    <scope>NUCLEOTIDE SEQUENCE [LARGE SCALE GENOMIC DNA]</scope>
    <source>
        <strain evidence="5">MX1 / ATCC 50154</strain>
    </source>
</reference>